<sequence>MMLALPITTFFPLFRWAGNVLKPSALWPQSITNQIMVWALVNTLVSLVLYLIWRAGAGRRARAVTTTTATPDLAVDTVGAPLTAAGTAPRRGNEILGALAVAFGAVGVGYLSLLLTNYLFKVDYRFWFVGLKPMTPTQLRMFLCYLIPFTLYALMTATVLHNQMRRSARGSMLTNALLLAGGFLVFLAVQYGTLFARGQLFTPGEPLNVIVAIQFLPILAILGVFMTYFARRTDRPYLGAFVSVLFLTWYIVAGQATQFPL</sequence>
<evidence type="ECO:0000256" key="1">
    <source>
        <dbReference type="SAM" id="Phobius"/>
    </source>
</evidence>
<keyword evidence="1" id="KW-1133">Transmembrane helix</keyword>
<dbReference type="InParanoid" id="Q9RT36"/>
<evidence type="ECO:0000313" key="3">
    <source>
        <dbReference type="Proteomes" id="UP000002524"/>
    </source>
</evidence>
<dbReference type="PIR" id="D75335">
    <property type="entry name" value="D75335"/>
</dbReference>
<feature type="transmembrane region" description="Helical" evidence="1">
    <location>
        <begin position="140"/>
        <end position="160"/>
    </location>
</feature>
<reference evidence="2 3" key="1">
    <citation type="journal article" date="1999" name="Science">
        <title>Genome sequence of the radioresistant bacterium Deinococcus radiodurans R1.</title>
        <authorList>
            <person name="White O."/>
            <person name="Eisen J.A."/>
            <person name="Heidelberg J.F."/>
            <person name="Hickey E.K."/>
            <person name="Peterson J.D."/>
            <person name="Dodson R.J."/>
            <person name="Haft D.H."/>
            <person name="Gwinn M.L."/>
            <person name="Nelson W.C."/>
            <person name="Richardson D.L."/>
            <person name="Moffat K.S."/>
            <person name="Qin H."/>
            <person name="Jiang L."/>
            <person name="Pamphile W."/>
            <person name="Crosby M."/>
            <person name="Shen M."/>
            <person name="Vamathevan J.J."/>
            <person name="Lam P."/>
            <person name="McDonald L."/>
            <person name="Utterback T."/>
            <person name="Zalewski C."/>
            <person name="Makarova K.S."/>
            <person name="Aravind L."/>
            <person name="Daly M.J."/>
            <person name="Minton K.W."/>
            <person name="Fleischmann R.D."/>
            <person name="Ketchum K.A."/>
            <person name="Nelson K.E."/>
            <person name="Salzberg S."/>
            <person name="Smith H.O."/>
            <person name="Venter J.C."/>
            <person name="Fraser C.M."/>
        </authorList>
    </citation>
    <scope>NUCLEOTIDE SEQUENCE [LARGE SCALE GENOMIC DNA]</scope>
    <source>
        <strain evidence="3">ATCC 13939 / DSM 20539 / JCM 16871 / LMG 4051 / NBRC 15346 / NCIMB 9279 / R1 / VKM B-1422</strain>
    </source>
</reference>
<evidence type="ECO:0000313" key="2">
    <source>
        <dbReference type="EMBL" id="AAF11490.1"/>
    </source>
</evidence>
<proteinExistence type="predicted"/>
<organism evidence="2 3">
    <name type="scientific">Deinococcus radiodurans (strain ATCC 13939 / DSM 20539 / JCM 16871 / CCUG 27074 / LMG 4051 / NBRC 15346 / NCIMB 9279 / VKM B-1422 / R1)</name>
    <dbReference type="NCBI Taxonomy" id="243230"/>
    <lineage>
        <taxon>Bacteria</taxon>
        <taxon>Thermotogati</taxon>
        <taxon>Deinococcota</taxon>
        <taxon>Deinococci</taxon>
        <taxon>Deinococcales</taxon>
        <taxon>Deinococcaceae</taxon>
        <taxon>Deinococcus</taxon>
    </lineage>
</organism>
<dbReference type="EMBL" id="AE000513">
    <property type="protein sequence ID" value="AAF11490.1"/>
    <property type="molecule type" value="Genomic_DNA"/>
</dbReference>
<feature type="transmembrane region" description="Helical" evidence="1">
    <location>
        <begin position="95"/>
        <end position="120"/>
    </location>
</feature>
<feature type="transmembrane region" description="Helical" evidence="1">
    <location>
        <begin position="209"/>
        <end position="230"/>
    </location>
</feature>
<dbReference type="STRING" id="243230.DR_1930"/>
<keyword evidence="3" id="KW-1185">Reference proteome</keyword>
<feature type="transmembrane region" description="Helical" evidence="1">
    <location>
        <begin position="172"/>
        <end position="189"/>
    </location>
</feature>
<keyword evidence="1" id="KW-0812">Transmembrane</keyword>
<dbReference type="Proteomes" id="UP000002524">
    <property type="component" value="Chromosome 1"/>
</dbReference>
<dbReference type="EnsemblBacteria" id="AAF11490">
    <property type="protein sequence ID" value="AAF11490"/>
    <property type="gene ID" value="DR_1930"/>
</dbReference>
<dbReference type="HOGENOM" id="CLU_1064450_0_0_0"/>
<keyword evidence="1" id="KW-0472">Membrane</keyword>
<dbReference type="OrthoDB" id="9805123at2"/>
<dbReference type="PATRIC" id="fig|243230.17.peg.2148"/>
<feature type="transmembrane region" description="Helical" evidence="1">
    <location>
        <begin position="237"/>
        <end position="256"/>
    </location>
</feature>
<protein>
    <submittedName>
        <fullName evidence="2">Uncharacterized protein</fullName>
    </submittedName>
</protein>
<gene>
    <name evidence="2" type="ordered locus">DR_1930</name>
</gene>
<dbReference type="AlphaFoldDB" id="Q9RT36"/>
<dbReference type="eggNOG" id="COG1073">
    <property type="taxonomic scope" value="Bacteria"/>
</dbReference>
<dbReference type="PaxDb" id="243230-DR_1930"/>
<accession>Q9RT36</accession>
<dbReference type="KEGG" id="dra:DR_1930"/>
<feature type="transmembrane region" description="Helical" evidence="1">
    <location>
        <begin position="35"/>
        <end position="53"/>
    </location>
</feature>
<name>Q9RT36_DEIRA</name>